<sequence>MAYARRKSTSYRARKPIRRSVRRSRSTVKTRRYKRIYRRPMTKRRILNATSRKKRDTMLAASNTNSAGSPLPNTGTRAIVYGGTSPPTGSSYNGGFFLWCATARDLTINSGPAGAVAQEATRTATTCYMRGLSEKLRVQTNSPAPWFWRRICFTIQAAFGVAAPGDSPTNTYSDYLENSNGFTRLWLNQNINSQGNTTAGITNIVFKGAVGRDWRDLISAPVDTRRVNLKYDKTRVFRSGNQSGIVRELKLWHPMNRNLVYDDDEVADVENTSVYSVVDKRGMGNYYVLDIIQPGEASSASDLLLIDSTSSLYWHEK</sequence>
<evidence type="ECO:0000313" key="6">
    <source>
        <dbReference type="Proteomes" id="UP000127272"/>
    </source>
</evidence>
<accession>A0A0M4G0X9</accession>
<protein>
    <submittedName>
        <fullName evidence="4">Capsid protein</fullName>
    </submittedName>
</protein>
<reference evidence="5 6" key="1">
    <citation type="journal article" date="2015" name="Genome Announc.">
        <title>Genome Sequences of Poaceae-Associated Gemycircularviruses from the Pacific Ocean Island of Tonga.</title>
        <authorList>
            <person name="Male M.F."/>
            <person name="Kami V."/>
            <person name="Kraberger S."/>
            <person name="Varsani A."/>
        </authorList>
    </citation>
    <scope>NUCLEOTIDE SEQUENCE [LARGE SCALE GENOMIC DNA]</scope>
    <source>
        <strain evidence="2">PaGmV-1_TO_STO14-29204_2014</strain>
        <strain evidence="3">PaGmV-1_TO_STO15-29204_2014</strain>
        <strain evidence="4">PaGmV-1_TO_STO18-29204_2014</strain>
    </source>
</reference>
<evidence type="ECO:0000313" key="7">
    <source>
        <dbReference type="Proteomes" id="UP000160808"/>
    </source>
</evidence>
<evidence type="ECO:0000313" key="2">
    <source>
        <dbReference type="EMBL" id="ALC76162.1"/>
    </source>
</evidence>
<name>A0A0M4G0X9_9VIRU</name>
<dbReference type="Proteomes" id="UP000160808">
    <property type="component" value="Segment"/>
</dbReference>
<dbReference type="OrthoDB" id="7982at10239"/>
<dbReference type="EMBL" id="KT253577">
    <property type="protein sequence ID" value="ALC76162.1"/>
    <property type="molecule type" value="Genomic_DNA"/>
</dbReference>
<dbReference type="EMBL" id="KT253579">
    <property type="protein sequence ID" value="ALC76168.1"/>
    <property type="molecule type" value="Genomic_DNA"/>
</dbReference>
<dbReference type="Proteomes" id="UP000124244">
    <property type="component" value="Segment"/>
</dbReference>
<dbReference type="RefSeq" id="YP_009164032.1">
    <property type="nucleotide sequence ID" value="NC_027820.1"/>
</dbReference>
<dbReference type="EMBL" id="KT253578">
    <property type="protein sequence ID" value="ALC76165.1"/>
    <property type="molecule type" value="Genomic_DNA"/>
</dbReference>
<dbReference type="GeneID" id="25767577"/>
<evidence type="ECO:0000256" key="1">
    <source>
        <dbReference type="SAM" id="MobiDB-lite"/>
    </source>
</evidence>
<dbReference type="KEGG" id="vg:25767577"/>
<proteinExistence type="predicted"/>
<dbReference type="Proteomes" id="UP000127272">
    <property type="component" value="Segment"/>
</dbReference>
<organism evidence="4 5">
    <name type="scientific">Poaceae associated gemycircularvirus 1</name>
    <dbReference type="NCBI Taxonomy" id="1985392"/>
    <lineage>
        <taxon>Viruses</taxon>
        <taxon>Monodnaviria</taxon>
        <taxon>Shotokuvirae</taxon>
        <taxon>Cressdnaviricota</taxon>
        <taxon>Repensiviricetes</taxon>
        <taxon>Geplafuvirales</taxon>
        <taxon>Genomoviridae</taxon>
        <taxon>Gemycircularvirus</taxon>
        <taxon>Gemycircularvirus poass1</taxon>
    </lineage>
</organism>
<evidence type="ECO:0000313" key="4">
    <source>
        <dbReference type="EMBL" id="ALC76168.1"/>
    </source>
</evidence>
<evidence type="ECO:0000313" key="3">
    <source>
        <dbReference type="EMBL" id="ALC76165.1"/>
    </source>
</evidence>
<keyword evidence="7" id="KW-1185">Reference proteome</keyword>
<evidence type="ECO:0000313" key="5">
    <source>
        <dbReference type="Proteomes" id="UP000124244"/>
    </source>
</evidence>
<feature type="region of interest" description="Disordered" evidence="1">
    <location>
        <begin position="1"/>
        <end position="29"/>
    </location>
</feature>